<dbReference type="GO" id="GO:0004743">
    <property type="term" value="F:pyruvate kinase activity"/>
    <property type="evidence" value="ECO:0007669"/>
    <property type="project" value="UniProtKB-EC"/>
</dbReference>
<evidence type="ECO:0000256" key="12">
    <source>
        <dbReference type="ARBA" id="ARBA00022840"/>
    </source>
</evidence>
<dbReference type="PANTHER" id="PTHR10788">
    <property type="entry name" value="TREHALOSE-6-PHOSPHATE SYNTHASE"/>
    <property type="match status" value="1"/>
</dbReference>
<evidence type="ECO:0000256" key="1">
    <source>
        <dbReference type="ARBA" id="ARBA00001946"/>
    </source>
</evidence>
<dbReference type="InterPro" id="IPR001830">
    <property type="entry name" value="Glyco_trans_20"/>
</dbReference>
<dbReference type="Gene3D" id="3.40.50.2000">
    <property type="entry name" value="Glycogen Phosphorylase B"/>
    <property type="match status" value="2"/>
</dbReference>
<feature type="domain" description="CBM20" evidence="19">
    <location>
        <begin position="526"/>
        <end position="650"/>
    </location>
</feature>
<dbReference type="InterPro" id="IPR040442">
    <property type="entry name" value="Pyrv_kinase-like_dom_sf"/>
</dbReference>
<evidence type="ECO:0000256" key="11">
    <source>
        <dbReference type="ARBA" id="ARBA00022777"/>
    </source>
</evidence>
<evidence type="ECO:0000313" key="20">
    <source>
        <dbReference type="EMBL" id="RLN62865.1"/>
    </source>
</evidence>
<gene>
    <name evidence="20" type="ORF">BBP00_00004504</name>
</gene>
<dbReference type="Pfam" id="PF00982">
    <property type="entry name" value="Glyco_transf_20"/>
    <property type="match status" value="1"/>
</dbReference>
<comment type="similarity">
    <text evidence="4">In the N-terminal section; belongs to the glycosyltransferase 20 family.</text>
</comment>
<keyword evidence="13 17" id="KW-0460">Magnesium</keyword>
<evidence type="ECO:0000256" key="3">
    <source>
        <dbReference type="ARBA" id="ARBA00004997"/>
    </source>
</evidence>
<dbReference type="GO" id="GO:0030955">
    <property type="term" value="F:potassium ion binding"/>
    <property type="evidence" value="ECO:0007669"/>
    <property type="project" value="InterPro"/>
</dbReference>
<proteinExistence type="inferred from homology"/>
<dbReference type="EMBL" id="MBDO02000110">
    <property type="protein sequence ID" value="RLN62865.1"/>
    <property type="molecule type" value="Genomic_DNA"/>
</dbReference>
<dbReference type="InterPro" id="IPR036412">
    <property type="entry name" value="HAD-like_sf"/>
</dbReference>
<dbReference type="SUPFAM" id="SSF50800">
    <property type="entry name" value="PK beta-barrel domain-like"/>
    <property type="match status" value="1"/>
</dbReference>
<organism evidence="20 21">
    <name type="scientific">Phytophthora kernoviae</name>
    <dbReference type="NCBI Taxonomy" id="325452"/>
    <lineage>
        <taxon>Eukaryota</taxon>
        <taxon>Sar</taxon>
        <taxon>Stramenopiles</taxon>
        <taxon>Oomycota</taxon>
        <taxon>Peronosporomycetes</taxon>
        <taxon>Peronosporales</taxon>
        <taxon>Peronosporaceae</taxon>
        <taxon>Phytophthora</taxon>
    </lineage>
</organism>
<dbReference type="FunFam" id="3.20.20.60:FF:000001">
    <property type="entry name" value="Pyruvate kinase"/>
    <property type="match status" value="1"/>
</dbReference>
<keyword evidence="9" id="KW-0479">Metal-binding</keyword>
<feature type="region of interest" description="Disordered" evidence="18">
    <location>
        <begin position="704"/>
        <end position="727"/>
    </location>
</feature>
<evidence type="ECO:0000256" key="9">
    <source>
        <dbReference type="ARBA" id="ARBA00022723"/>
    </source>
</evidence>
<evidence type="ECO:0000256" key="6">
    <source>
        <dbReference type="ARBA" id="ARBA00008663"/>
    </source>
</evidence>
<keyword evidence="12" id="KW-0067">ATP-binding</keyword>
<dbReference type="Pfam" id="PF02358">
    <property type="entry name" value="Trehalose_PPase"/>
    <property type="match status" value="1"/>
</dbReference>
<evidence type="ECO:0000256" key="8">
    <source>
        <dbReference type="ARBA" id="ARBA00022679"/>
    </source>
</evidence>
<dbReference type="InterPro" id="IPR003337">
    <property type="entry name" value="Trehalose_PPase"/>
</dbReference>
<evidence type="ECO:0000256" key="4">
    <source>
        <dbReference type="ARBA" id="ARBA00005409"/>
    </source>
</evidence>
<evidence type="ECO:0000313" key="21">
    <source>
        <dbReference type="Proteomes" id="UP000277300"/>
    </source>
</evidence>
<keyword evidence="15" id="KW-0670">Pyruvate</keyword>
<evidence type="ECO:0000256" key="14">
    <source>
        <dbReference type="ARBA" id="ARBA00023152"/>
    </source>
</evidence>
<dbReference type="NCBIfam" id="NF004978">
    <property type="entry name" value="PRK06354.1"/>
    <property type="match status" value="1"/>
</dbReference>
<dbReference type="SUPFAM" id="SSF51621">
    <property type="entry name" value="Phosphoenolpyruvate/pyruvate domain"/>
    <property type="match status" value="1"/>
</dbReference>
<feature type="region of interest" description="Disordered" evidence="18">
    <location>
        <begin position="1686"/>
        <end position="1778"/>
    </location>
</feature>
<keyword evidence="14 17" id="KW-0324">Glycolysis</keyword>
<reference evidence="20 21" key="1">
    <citation type="submission" date="2018-07" db="EMBL/GenBank/DDBJ databases">
        <title>Genome sequencing of oomycete isolates from Chile give support for New Zealand origin for Phytophthora kernoviae and make available the first Nothophytophthora sp. genome.</title>
        <authorList>
            <person name="Studholme D.J."/>
            <person name="Sanfuentes E."/>
            <person name="Panda P."/>
            <person name="Hill R."/>
            <person name="Sambles C."/>
            <person name="Grant M."/>
            <person name="Williams N.M."/>
            <person name="Mcdougal R.L."/>
        </authorList>
    </citation>
    <scope>NUCLEOTIDE SEQUENCE [LARGE SCALE GENOMIC DNA]</scope>
    <source>
        <strain evidence="20">Chile6</strain>
    </source>
</reference>
<evidence type="ECO:0000256" key="7">
    <source>
        <dbReference type="ARBA" id="ARBA00012142"/>
    </source>
</evidence>
<comment type="cofactor">
    <cofactor evidence="2">
        <name>K(+)</name>
        <dbReference type="ChEBI" id="CHEBI:29103"/>
    </cofactor>
</comment>
<dbReference type="GO" id="GO:0000287">
    <property type="term" value="F:magnesium ion binding"/>
    <property type="evidence" value="ECO:0007669"/>
    <property type="project" value="InterPro"/>
</dbReference>
<dbReference type="Gene3D" id="2.40.33.10">
    <property type="entry name" value="PK beta-barrel domain-like"/>
    <property type="match status" value="1"/>
</dbReference>
<dbReference type="Gene3D" id="2.60.40.10">
    <property type="entry name" value="Immunoglobulins"/>
    <property type="match status" value="1"/>
</dbReference>
<dbReference type="GO" id="GO:0005524">
    <property type="term" value="F:ATP binding"/>
    <property type="evidence" value="ECO:0007669"/>
    <property type="project" value="UniProtKB-KW"/>
</dbReference>
<dbReference type="InterPro" id="IPR015793">
    <property type="entry name" value="Pyrv_Knase_brl"/>
</dbReference>
<dbReference type="NCBIfam" id="NF004491">
    <property type="entry name" value="PRK05826.1"/>
    <property type="match status" value="1"/>
</dbReference>
<comment type="similarity">
    <text evidence="6 17">Belongs to the pyruvate kinase family.</text>
</comment>
<feature type="region of interest" description="Disordered" evidence="18">
    <location>
        <begin position="1438"/>
        <end position="1457"/>
    </location>
</feature>
<keyword evidence="10" id="KW-0547">Nucleotide-binding</keyword>
<comment type="catalytic activity">
    <reaction evidence="16 17">
        <text>pyruvate + ATP = phosphoenolpyruvate + ADP + H(+)</text>
        <dbReference type="Rhea" id="RHEA:18157"/>
        <dbReference type="ChEBI" id="CHEBI:15361"/>
        <dbReference type="ChEBI" id="CHEBI:15378"/>
        <dbReference type="ChEBI" id="CHEBI:30616"/>
        <dbReference type="ChEBI" id="CHEBI:58702"/>
        <dbReference type="ChEBI" id="CHEBI:456216"/>
        <dbReference type="EC" id="2.7.1.40"/>
    </reaction>
</comment>
<accession>A0A3F2RSF7</accession>
<keyword evidence="11 17" id="KW-0418">Kinase</keyword>
<dbReference type="InterPro" id="IPR002044">
    <property type="entry name" value="CBM20"/>
</dbReference>
<dbReference type="UniPathway" id="UPA00109">
    <property type="reaction ID" value="UER00188"/>
</dbReference>
<sequence length="1778" mass="195100">MSGAIGLSQQGVELENIMRSTEGVERKTKIFCTLGPACWSQDSIGELIDAGMNVARFNFSHGDHVSHSDTLNRLRGALASRPHKNVAIMLDTKGPEIRTGFLANKDKVTIEKDAVLELTTDYEFLGDETKIACSYPELPQSVQVGGSVLVADGSLVLTVLEIKDNGIVCRANNTATLGERKNMNLPGCKVLLPTLTEKDEDDLVNFGLMHGVDYIAASFVRTGQDVDNIRKVLGPRGRGIKIISKIESHEGMENFDEILAKTDGIMVARGDLGMEIPPEKVFLAQKMMIRKANIAGKPVVTATQMLESMISAPRPTRAECTDVANAVLDGTDAVMLSGETANGDYPIEAVSMMAKICVQAEGAIHYDELYQALRNSVLDTYGPMSTQEAIASSAVKTAIDINAKMLVVLTESGDTARLVAKYRPQMPVLVLTAMAGSARQAEGFFKGVKARCMGSMIGTDSILYRATDLGKQFGWLKSGDTVIALHGQIEARSGSTNMLKKSIFEFSFSPDLMLQRLRHAVGWGLPAPPPGTRVDFQVCAPLGHGQTLWLVGDLPVLGGSVDVVPNTGGAGAEGGLQLVTTPDLYPIWYNLEPVLAPTGTVVRYRYAVCSGSRFLRYEGSAESGPVTRELTVGQGYVQTQDTLDSRPRRRSSLCSDDETSTGGMTGTGTTEQTEDGSEDEEVPPPAFWGVIPRLSSGQAFVDRRANESDDGGGGLHRPNSRRPTGSGRLLADVIAEETESVASSPTLGRLNPRIRSPIAEDMPSPVSKLRTVSEDMPSPNPASPRTAANNVTMEATDGVIIAVHRLPVLVHRTPEGHYHIEWEDDNLICPSGLLKDSYREANWDRVSSMRLTWVGTVHCAEPIPKEDEERLAKQLEDFHCVPVFLADPLASTFHKFCYGTLWPVFHNIVDVYGALPTRWWNPTQQRNAWASYKTVNRIFVNKVIEVYNEGDLVWVHGLHLLVAPSFLTRRLPSVNVGIFLHTPFPSSEIFRTLSMRADLLRGVLAADHIGFHLYEHARHFLTSCRRILGLKFSAQPGGYIGVEYNGRMVMLTISHIGIEPSFMDRINATTQVQEDIAVLTTKYESAKRTVFVSVDRVERLKGILLKIGAIEFFLAQNPQYVDRVQFVQIGIWDSSNVTPENDSVRAEILASTKRINGRYGAERDEPIFAYSEVENTDMASRLPLWRMGHVLLTTSVRDAVNLYPFEFIYAHELAKSPGVVIVSEFSGSSRVLTGSIGVNPWKREEIIQAMELAMTISDEERFARHEKDLEYITTNSRTMWAERILVDLKRTKKQTAEGEYMGYGLGLGFRMLEFNAGFKMLETDVIAKAYRETFRRVIFFDYGNTLTLEESAGSHNFAKYLTSGDANALVSKAEAPKASSDLLASLTILCADPRNTVFVLSGKERLDLEKTLGSVRGLGLAAEHGYLYKWGTGTNTNAGSTTDSRAPASSSSSSNSLTSEVEEGVWLCTKDNFDDSWKDVTHAVMDIYTQRTHGTYVELKGSSLLWQYRDADPEFGQLQAKELHDQLLQVLEHFQVEVVTGTDYLEVRPEGVDKGVIVDRVMSTIESTSGQYADFILCIGDDLSDEFMFQYLEDVRSRRNLFTVTVGKKPSAAKHFVNDVEQVMEIVHAMTKVSTAAKRNFSMNDLRLFDRNVSTSGGLLSFQRSEGLNRPSALGYMSDGSFEGMKSSPFEGLAESEETPAAEENTQTGTNSLGGRGIASRGGLSGMGGGLGGVRNSMSMSSLSTAGMPSLHPTSSTYEQYLSNVDETEEEEGGGIFF</sequence>
<evidence type="ECO:0000256" key="5">
    <source>
        <dbReference type="ARBA" id="ARBA00006330"/>
    </source>
</evidence>
<dbReference type="InterPro" id="IPR011037">
    <property type="entry name" value="Pyrv_Knase-like_insert_dom_sf"/>
</dbReference>
<comment type="caution">
    <text evidence="20">The sequence shown here is derived from an EMBL/GenBank/DDBJ whole genome shotgun (WGS) entry which is preliminary data.</text>
</comment>
<feature type="region of interest" description="Disordered" evidence="18">
    <location>
        <begin position="623"/>
        <end position="689"/>
    </location>
</feature>
<dbReference type="InterPro" id="IPR013784">
    <property type="entry name" value="Carb-bd-like_fold"/>
</dbReference>
<dbReference type="FunFam" id="2.40.33.10:FF:000001">
    <property type="entry name" value="Pyruvate kinase"/>
    <property type="match status" value="1"/>
</dbReference>
<dbReference type="InterPro" id="IPR015795">
    <property type="entry name" value="Pyrv_Knase_C"/>
</dbReference>
<dbReference type="Gene3D" id="3.40.1380.20">
    <property type="entry name" value="Pyruvate kinase, C-terminal domain"/>
    <property type="match status" value="1"/>
</dbReference>
<dbReference type="GO" id="GO:0016301">
    <property type="term" value="F:kinase activity"/>
    <property type="evidence" value="ECO:0007669"/>
    <property type="project" value="UniProtKB-KW"/>
</dbReference>
<evidence type="ECO:0000256" key="16">
    <source>
        <dbReference type="ARBA" id="ARBA00048152"/>
    </source>
</evidence>
<dbReference type="GO" id="GO:0005829">
    <property type="term" value="C:cytosol"/>
    <property type="evidence" value="ECO:0007669"/>
    <property type="project" value="TreeGrafter"/>
</dbReference>
<evidence type="ECO:0000259" key="19">
    <source>
        <dbReference type="PROSITE" id="PS51166"/>
    </source>
</evidence>
<dbReference type="PROSITE" id="PS00110">
    <property type="entry name" value="PYRUVATE_KINASE"/>
    <property type="match status" value="1"/>
</dbReference>
<dbReference type="FunFam" id="3.40.50.1000:FF:000052">
    <property type="entry name" value="Alpha,alpha-trehalose-phosphate synthase [UDP-forming] 6"/>
    <property type="match status" value="1"/>
</dbReference>
<comment type="similarity">
    <text evidence="5">In the C-terminal section; belongs to the trehalose phosphatase family.</text>
</comment>
<dbReference type="InterPro" id="IPR013783">
    <property type="entry name" value="Ig-like_fold"/>
</dbReference>
<dbReference type="GO" id="GO:0004805">
    <property type="term" value="F:trehalose-phosphatase activity"/>
    <property type="evidence" value="ECO:0007669"/>
    <property type="project" value="TreeGrafter"/>
</dbReference>
<dbReference type="GO" id="GO:2001070">
    <property type="term" value="F:starch binding"/>
    <property type="evidence" value="ECO:0007669"/>
    <property type="project" value="InterPro"/>
</dbReference>
<dbReference type="GO" id="GO:0005992">
    <property type="term" value="P:trehalose biosynthetic process"/>
    <property type="evidence" value="ECO:0007669"/>
    <property type="project" value="InterPro"/>
</dbReference>
<feature type="compositionally biased region" description="Acidic residues" evidence="18">
    <location>
        <begin position="1766"/>
        <end position="1778"/>
    </location>
</feature>
<dbReference type="SUPFAM" id="SSF49452">
    <property type="entry name" value="Starch-binding domain-like"/>
    <property type="match status" value="1"/>
</dbReference>
<dbReference type="Pfam" id="PF00224">
    <property type="entry name" value="PK"/>
    <property type="match status" value="1"/>
</dbReference>
<evidence type="ECO:0000256" key="13">
    <source>
        <dbReference type="ARBA" id="ARBA00022842"/>
    </source>
</evidence>
<dbReference type="Pfam" id="PF02887">
    <property type="entry name" value="PK_C"/>
    <property type="match status" value="1"/>
</dbReference>
<evidence type="ECO:0000256" key="10">
    <source>
        <dbReference type="ARBA" id="ARBA00022741"/>
    </source>
</evidence>
<dbReference type="Gene3D" id="3.20.20.60">
    <property type="entry name" value="Phosphoenolpyruvate-binding domains"/>
    <property type="match status" value="1"/>
</dbReference>
<dbReference type="SUPFAM" id="SSF56784">
    <property type="entry name" value="HAD-like"/>
    <property type="match status" value="1"/>
</dbReference>
<dbReference type="PANTHER" id="PTHR10788:SF94">
    <property type="entry name" value="ALPHA,ALPHA-TREHALOSE-PHOSPHATE SYNTHASE [UDP-FORMING] 5"/>
    <property type="match status" value="1"/>
</dbReference>
<dbReference type="NCBIfam" id="TIGR01064">
    <property type="entry name" value="pyruv_kin"/>
    <property type="match status" value="1"/>
</dbReference>
<evidence type="ECO:0000256" key="2">
    <source>
        <dbReference type="ARBA" id="ARBA00001958"/>
    </source>
</evidence>
<name>A0A3F2RSF7_9STRA</name>
<dbReference type="FunFam" id="3.40.50.2000:FF:000224">
    <property type="entry name" value="Trehalose-phosphatase, variant"/>
    <property type="match status" value="1"/>
</dbReference>
<dbReference type="SUPFAM" id="SSF52935">
    <property type="entry name" value="PK C-terminal domain-like"/>
    <property type="match status" value="1"/>
</dbReference>
<dbReference type="Gene3D" id="3.40.50.1000">
    <property type="entry name" value="HAD superfamily/HAD-like"/>
    <property type="match status" value="1"/>
</dbReference>
<dbReference type="CDD" id="cd03788">
    <property type="entry name" value="GT20_TPS"/>
    <property type="match status" value="1"/>
</dbReference>
<dbReference type="PRINTS" id="PR01050">
    <property type="entry name" value="PYRUVTKNASE"/>
</dbReference>
<dbReference type="SUPFAM" id="SSF53756">
    <property type="entry name" value="UDP-Glycosyltransferase/glycogen phosphorylase"/>
    <property type="match status" value="1"/>
</dbReference>
<feature type="compositionally biased region" description="Gly residues" evidence="18">
    <location>
        <begin position="1723"/>
        <end position="1733"/>
    </location>
</feature>
<protein>
    <recommendedName>
        <fullName evidence="7 17">Pyruvate kinase</fullName>
        <ecNumber evidence="7 17">2.7.1.40</ecNumber>
    </recommendedName>
</protein>
<comment type="cofactor">
    <cofactor evidence="1">
        <name>Mg(2+)</name>
        <dbReference type="ChEBI" id="CHEBI:18420"/>
    </cofactor>
</comment>
<dbReference type="NCBIfam" id="TIGR00685">
    <property type="entry name" value="T6PP"/>
    <property type="match status" value="1"/>
</dbReference>
<dbReference type="GO" id="GO:0006950">
    <property type="term" value="P:response to stress"/>
    <property type="evidence" value="ECO:0007669"/>
    <property type="project" value="UniProtKB-ARBA"/>
</dbReference>
<dbReference type="FunFam" id="3.40.1380.20:FF:000012">
    <property type="entry name" value="Pyruvate kinase"/>
    <property type="match status" value="1"/>
</dbReference>
<feature type="compositionally biased region" description="Polar residues" evidence="18">
    <location>
        <begin position="1736"/>
        <end position="1765"/>
    </location>
</feature>
<dbReference type="EC" id="2.7.1.40" evidence="7 17"/>
<feature type="region of interest" description="Disordered" evidence="18">
    <location>
        <begin position="740"/>
        <end position="787"/>
    </location>
</feature>
<dbReference type="InterPro" id="IPR023214">
    <property type="entry name" value="HAD_sf"/>
</dbReference>
<dbReference type="InterPro" id="IPR015806">
    <property type="entry name" value="Pyrv_Knase_insert_dom_sf"/>
</dbReference>
<dbReference type="InterPro" id="IPR036918">
    <property type="entry name" value="Pyrv_Knase_C_sf"/>
</dbReference>
<dbReference type="OrthoDB" id="755951at2759"/>
<dbReference type="PROSITE" id="PS51166">
    <property type="entry name" value="CBM20"/>
    <property type="match status" value="1"/>
</dbReference>
<dbReference type="InterPro" id="IPR001697">
    <property type="entry name" value="Pyr_Knase"/>
</dbReference>
<evidence type="ECO:0000256" key="18">
    <source>
        <dbReference type="SAM" id="MobiDB-lite"/>
    </source>
</evidence>
<feature type="compositionally biased region" description="Acidic residues" evidence="18">
    <location>
        <begin position="672"/>
        <end position="682"/>
    </location>
</feature>
<dbReference type="InterPro" id="IPR018209">
    <property type="entry name" value="Pyrv_Knase_AS"/>
</dbReference>
<keyword evidence="8 17" id="KW-0808">Transferase</keyword>
<comment type="pathway">
    <text evidence="3 17">Carbohydrate degradation; glycolysis; pyruvate from D-glyceraldehyde 3-phosphate: step 5/5.</text>
</comment>
<dbReference type="InterPro" id="IPR015813">
    <property type="entry name" value="Pyrv/PenolPyrv_kinase-like_dom"/>
</dbReference>
<evidence type="ECO:0000256" key="17">
    <source>
        <dbReference type="RuleBase" id="RU000504"/>
    </source>
</evidence>
<evidence type="ECO:0000256" key="15">
    <source>
        <dbReference type="ARBA" id="ARBA00023317"/>
    </source>
</evidence>
<dbReference type="Proteomes" id="UP000277300">
    <property type="component" value="Unassembled WGS sequence"/>
</dbReference>